<feature type="compositionally biased region" description="Low complexity" evidence="6">
    <location>
        <begin position="19"/>
        <end position="31"/>
    </location>
</feature>
<keyword evidence="5" id="KW-0472">Membrane</keyword>
<keyword evidence="4" id="KW-1133">Transmembrane helix</keyword>
<evidence type="ECO:0000256" key="6">
    <source>
        <dbReference type="SAM" id="MobiDB-lite"/>
    </source>
</evidence>
<organism evidence="8 9">
    <name type="scientific">Dioscorea cayennensis subsp. rotundata</name>
    <name type="common">White Guinea yam</name>
    <name type="synonym">Dioscorea rotundata</name>
    <dbReference type="NCBI Taxonomy" id="55577"/>
    <lineage>
        <taxon>Eukaryota</taxon>
        <taxon>Viridiplantae</taxon>
        <taxon>Streptophyta</taxon>
        <taxon>Embryophyta</taxon>
        <taxon>Tracheophyta</taxon>
        <taxon>Spermatophyta</taxon>
        <taxon>Magnoliopsida</taxon>
        <taxon>Liliopsida</taxon>
        <taxon>Dioscoreales</taxon>
        <taxon>Dioscoreaceae</taxon>
        <taxon>Dioscorea</taxon>
    </lineage>
</organism>
<name>A0AB40CMK0_DIOCR</name>
<keyword evidence="8" id="KW-1185">Reference proteome</keyword>
<gene>
    <name evidence="9" type="primary">LOC120277964</name>
</gene>
<feature type="domain" description="Cysteine-rich transmembrane" evidence="7">
    <location>
        <begin position="38"/>
        <end position="81"/>
    </location>
</feature>
<comment type="subcellular location">
    <subcellularLocation>
        <location evidence="1">Membrane</location>
        <topology evidence="1">Single-pass membrane protein</topology>
    </subcellularLocation>
</comment>
<dbReference type="GeneID" id="120277964"/>
<evidence type="ECO:0000256" key="3">
    <source>
        <dbReference type="ARBA" id="ARBA00022692"/>
    </source>
</evidence>
<dbReference type="Pfam" id="PF12734">
    <property type="entry name" value="CYSTM"/>
    <property type="match status" value="1"/>
</dbReference>
<comment type="similarity">
    <text evidence="2">Belongs to the CYSTM1 family.</text>
</comment>
<dbReference type="GO" id="GO:0005886">
    <property type="term" value="C:plasma membrane"/>
    <property type="evidence" value="ECO:0007669"/>
    <property type="project" value="InterPro"/>
</dbReference>
<evidence type="ECO:0000259" key="7">
    <source>
        <dbReference type="Pfam" id="PF12734"/>
    </source>
</evidence>
<dbReference type="InterPro" id="IPR044850">
    <property type="entry name" value="WIH1-like"/>
</dbReference>
<keyword evidence="3" id="KW-0812">Transmembrane</keyword>
<dbReference type="Proteomes" id="UP001515500">
    <property type="component" value="Chromosome 15"/>
</dbReference>
<reference evidence="9" key="1">
    <citation type="submission" date="2025-08" db="UniProtKB">
        <authorList>
            <consortium name="RefSeq"/>
        </authorList>
    </citation>
    <scope>IDENTIFICATION</scope>
</reference>
<proteinExistence type="inferred from homology"/>
<dbReference type="InterPro" id="IPR028144">
    <property type="entry name" value="CYSTM_dom"/>
</dbReference>
<sequence>MSYYNQHQAPPPSYPPPGQAYQAPTEGYPTYAAPPPAGYPTKDEATNPQNAPAQTQSRGEGGFWEGCCAALCCCCLLDMCT</sequence>
<evidence type="ECO:0000256" key="4">
    <source>
        <dbReference type="ARBA" id="ARBA00022989"/>
    </source>
</evidence>
<dbReference type="AlphaFoldDB" id="A0AB40CMK0"/>
<dbReference type="PANTHER" id="PTHR31568">
    <property type="entry name" value="RCG49325, ISOFORM CRA_A"/>
    <property type="match status" value="1"/>
</dbReference>
<accession>A0AB40CMK0</accession>
<protein>
    <submittedName>
        <fullName evidence="9">Cysteine-rich and transmembrane domain-containing protein WIH2-like</fullName>
    </submittedName>
</protein>
<evidence type="ECO:0000313" key="8">
    <source>
        <dbReference type="Proteomes" id="UP001515500"/>
    </source>
</evidence>
<dbReference type="RefSeq" id="XP_039140777.1">
    <property type="nucleotide sequence ID" value="XM_039284843.1"/>
</dbReference>
<feature type="region of interest" description="Disordered" evidence="6">
    <location>
        <begin position="1"/>
        <end position="60"/>
    </location>
</feature>
<evidence type="ECO:0000256" key="2">
    <source>
        <dbReference type="ARBA" id="ARBA00009444"/>
    </source>
</evidence>
<feature type="compositionally biased region" description="Pro residues" evidence="6">
    <location>
        <begin position="9"/>
        <end position="18"/>
    </location>
</feature>
<feature type="compositionally biased region" description="Polar residues" evidence="6">
    <location>
        <begin position="46"/>
        <end position="58"/>
    </location>
</feature>
<evidence type="ECO:0000256" key="5">
    <source>
        <dbReference type="ARBA" id="ARBA00023136"/>
    </source>
</evidence>
<evidence type="ECO:0000256" key="1">
    <source>
        <dbReference type="ARBA" id="ARBA00004167"/>
    </source>
</evidence>
<evidence type="ECO:0000313" key="9">
    <source>
        <dbReference type="RefSeq" id="XP_039140777.1"/>
    </source>
</evidence>
<dbReference type="PANTHER" id="PTHR31568:SF122">
    <property type="entry name" value="PROTEIN CYSTEINE-RICH TRANSMEMBRANE MODULE 9"/>
    <property type="match status" value="1"/>
</dbReference>